<feature type="transmembrane region" description="Helical" evidence="2">
    <location>
        <begin position="65"/>
        <end position="82"/>
    </location>
</feature>
<feature type="transmembrane region" description="Helical" evidence="2">
    <location>
        <begin position="205"/>
        <end position="235"/>
    </location>
</feature>
<dbReference type="PANTHER" id="PTHR43298:SF2">
    <property type="entry name" value="FMN_FAD EXPORTER YEEO-RELATED"/>
    <property type="match status" value="1"/>
</dbReference>
<sequence>MLIINVVMIGHLGAKELASGTLAMAMLNPILLCTGGILTAVAPLTAQAIGAGDKSGGRAFFQQGMWLSVILSCLAVPLLYNTGTALEFLGQSPELSRQAGEFAKALCFMLPPYMVMLVARNFLAAHGQTVVTLAILVAGAALNFAICYLIVENVWGLGQYGLFGIGLSTALANLAIAVALLFYISSNPHTNVVAPYRGLHRMDLLSLKAVSIVGTPIGAATLLEVAFFSASSLLMGYQGDAVLAAYALSGQLNGLAFAMPTGIGVAAMVRVGWAYGARSWIAMQRACFAAIGLGVGTGLCVGLMYAMFPSLFISIFIDVTVAENDAVVRIATLFLYIVATLQLVDAVQAIVSNVLRGMSDTFVPCFWS</sequence>
<feature type="transmembrane region" description="Helical" evidence="2">
    <location>
        <begin position="328"/>
        <end position="351"/>
    </location>
</feature>
<accession>A0A7W6ZZE2</accession>
<evidence type="ECO:0000313" key="4">
    <source>
        <dbReference type="Proteomes" id="UP000543836"/>
    </source>
</evidence>
<feature type="transmembrane region" description="Helical" evidence="2">
    <location>
        <begin position="163"/>
        <end position="184"/>
    </location>
</feature>
<feature type="transmembrane region" description="Helical" evidence="2">
    <location>
        <begin position="102"/>
        <end position="123"/>
    </location>
</feature>
<dbReference type="PANTHER" id="PTHR43298">
    <property type="entry name" value="MULTIDRUG RESISTANCE PROTEIN NORM-RELATED"/>
    <property type="match status" value="1"/>
</dbReference>
<name>A0A7W6ZZE2_9HYPH</name>
<evidence type="ECO:0000256" key="1">
    <source>
        <dbReference type="ARBA" id="ARBA00022448"/>
    </source>
</evidence>
<keyword evidence="2" id="KW-0472">Membrane</keyword>
<keyword evidence="4" id="KW-1185">Reference proteome</keyword>
<dbReference type="Pfam" id="PF01554">
    <property type="entry name" value="MatE"/>
    <property type="match status" value="2"/>
</dbReference>
<dbReference type="GO" id="GO:0005886">
    <property type="term" value="C:plasma membrane"/>
    <property type="evidence" value="ECO:0007669"/>
    <property type="project" value="TreeGrafter"/>
</dbReference>
<keyword evidence="2" id="KW-1133">Transmembrane helix</keyword>
<feature type="transmembrane region" description="Helical" evidence="2">
    <location>
        <begin position="255"/>
        <end position="275"/>
    </location>
</feature>
<gene>
    <name evidence="3" type="ORF">GGE60_005698</name>
</gene>
<feature type="transmembrane region" description="Helical" evidence="2">
    <location>
        <begin position="130"/>
        <end position="151"/>
    </location>
</feature>
<dbReference type="GO" id="GO:0042910">
    <property type="term" value="F:xenobiotic transmembrane transporter activity"/>
    <property type="evidence" value="ECO:0007669"/>
    <property type="project" value="InterPro"/>
</dbReference>
<dbReference type="GO" id="GO:0015297">
    <property type="term" value="F:antiporter activity"/>
    <property type="evidence" value="ECO:0007669"/>
    <property type="project" value="InterPro"/>
</dbReference>
<dbReference type="AlphaFoldDB" id="A0A7W6ZZE2"/>
<dbReference type="InterPro" id="IPR002528">
    <property type="entry name" value="MATE_fam"/>
</dbReference>
<evidence type="ECO:0000256" key="2">
    <source>
        <dbReference type="SAM" id="Phobius"/>
    </source>
</evidence>
<feature type="transmembrane region" description="Helical" evidence="2">
    <location>
        <begin position="20"/>
        <end position="44"/>
    </location>
</feature>
<evidence type="ECO:0000313" key="3">
    <source>
        <dbReference type="EMBL" id="MBB4571536.1"/>
    </source>
</evidence>
<keyword evidence="1" id="KW-0813">Transport</keyword>
<comment type="caution">
    <text evidence="3">The sequence shown here is derived from an EMBL/GenBank/DDBJ whole genome shotgun (WGS) entry which is preliminary data.</text>
</comment>
<dbReference type="InterPro" id="IPR050222">
    <property type="entry name" value="MATE_MdtK"/>
</dbReference>
<dbReference type="Proteomes" id="UP000543836">
    <property type="component" value="Unassembled WGS sequence"/>
</dbReference>
<dbReference type="EMBL" id="JACIIG010000027">
    <property type="protein sequence ID" value="MBB4571536.1"/>
    <property type="molecule type" value="Genomic_DNA"/>
</dbReference>
<dbReference type="NCBIfam" id="TIGR00797">
    <property type="entry name" value="matE"/>
    <property type="match status" value="1"/>
</dbReference>
<organism evidence="3 4">
    <name type="scientific">Rhizobium leucaenae</name>
    <dbReference type="NCBI Taxonomy" id="29450"/>
    <lineage>
        <taxon>Bacteria</taxon>
        <taxon>Pseudomonadati</taxon>
        <taxon>Pseudomonadota</taxon>
        <taxon>Alphaproteobacteria</taxon>
        <taxon>Hyphomicrobiales</taxon>
        <taxon>Rhizobiaceae</taxon>
        <taxon>Rhizobium/Agrobacterium group</taxon>
        <taxon>Rhizobium</taxon>
    </lineage>
</organism>
<reference evidence="3 4" key="1">
    <citation type="submission" date="2020-08" db="EMBL/GenBank/DDBJ databases">
        <title>Genomic Encyclopedia of Type Strains, Phase IV (KMG-V): Genome sequencing to study the core and pangenomes of soil and plant-associated prokaryotes.</title>
        <authorList>
            <person name="Whitman W."/>
        </authorList>
    </citation>
    <scope>NUCLEOTIDE SEQUENCE [LARGE SCALE GENOMIC DNA]</scope>
    <source>
        <strain evidence="3 4">SEMIA 492</strain>
    </source>
</reference>
<keyword evidence="2" id="KW-0812">Transmembrane</keyword>
<feature type="transmembrane region" description="Helical" evidence="2">
    <location>
        <begin position="287"/>
        <end position="308"/>
    </location>
</feature>
<protein>
    <submittedName>
        <fullName evidence="3">MATE family multidrug resistance protein</fullName>
    </submittedName>
</protein>
<proteinExistence type="predicted"/>